<proteinExistence type="predicted"/>
<accession>A0A3M2HWR6</accession>
<dbReference type="OrthoDB" id="5290958at2"/>
<organism evidence="3 4">
    <name type="scientific">Solilutibacter pythonis</name>
    <dbReference type="NCBI Taxonomy" id="2483112"/>
    <lineage>
        <taxon>Bacteria</taxon>
        <taxon>Pseudomonadati</taxon>
        <taxon>Pseudomonadota</taxon>
        <taxon>Gammaproteobacteria</taxon>
        <taxon>Lysobacterales</taxon>
        <taxon>Lysobacteraceae</taxon>
        <taxon>Solilutibacter</taxon>
    </lineage>
</organism>
<reference evidence="3 4" key="1">
    <citation type="submission" date="2018-10" db="EMBL/GenBank/DDBJ databases">
        <title>Proposal of Lysobacter pythonis sp. nov. isolated from royal pythons (Python regius).</title>
        <authorList>
            <person name="Hans-Juergen B."/>
            <person name="Huptas C."/>
            <person name="Sandra B."/>
            <person name="Igor L."/>
            <person name="Joachim S."/>
            <person name="Siegfried S."/>
            <person name="Mareike W."/>
            <person name="Peter K."/>
        </authorList>
    </citation>
    <scope>NUCLEOTIDE SEQUENCE [LARGE SCALE GENOMIC DNA]</scope>
    <source>
        <strain evidence="3 4">4284/11</strain>
    </source>
</reference>
<dbReference type="Gene3D" id="3.40.50.2000">
    <property type="entry name" value="Glycogen Phosphorylase B"/>
    <property type="match status" value="2"/>
</dbReference>
<dbReference type="InterPro" id="IPR050194">
    <property type="entry name" value="Glycosyltransferase_grp1"/>
</dbReference>
<dbReference type="RefSeq" id="WP_122100693.1">
    <property type="nucleotide sequence ID" value="NZ_RFLY01000003.1"/>
</dbReference>
<comment type="caution">
    <text evidence="3">The sequence shown here is derived from an EMBL/GenBank/DDBJ whole genome shotgun (WGS) entry which is preliminary data.</text>
</comment>
<dbReference type="EMBL" id="RFLY01000003">
    <property type="protein sequence ID" value="RMH94171.1"/>
    <property type="molecule type" value="Genomic_DNA"/>
</dbReference>
<keyword evidence="4" id="KW-1185">Reference proteome</keyword>
<dbReference type="InterPro" id="IPR028098">
    <property type="entry name" value="Glyco_trans_4-like_N"/>
</dbReference>
<evidence type="ECO:0000259" key="2">
    <source>
        <dbReference type="Pfam" id="PF13439"/>
    </source>
</evidence>
<dbReference type="InterPro" id="IPR001296">
    <property type="entry name" value="Glyco_trans_1"/>
</dbReference>
<feature type="domain" description="Glycosyl transferase family 1" evidence="1">
    <location>
        <begin position="171"/>
        <end position="336"/>
    </location>
</feature>
<keyword evidence="3" id="KW-0808">Transferase</keyword>
<sequence length="357" mass="40058">MNFLFVDASRKLWGTEQALLELASGCARAGHRVVAVVRADSEMAQAMRVVPGIELHETPFRGGEDPRALWRVLRLGRATRTDWLVTAHSKHHWPLLLGARWLGCRLAAFRHMAYIRSRFTRYWMPRLADRYFVVSEFARQRLISQGVPGRCLHISHNPIDTRRFRPDAEARRRLRQRLGMDEDTPLAGFIGRHTWCKGVSVLRQAVIETMHERPTMHMLWLGEGAELAATKAVVDAVGQAERHHFIAWQVDVEKVYSALDVLLCPSEIEETFGRVVAEAQACGVPVIARDRGGLSEAMADGRTGLLWRQNDAGSLASLLGGLLDDPDRRQAMSAAGVAWVTRFCTSSVVEAFVAQLH</sequence>
<evidence type="ECO:0000313" key="4">
    <source>
        <dbReference type="Proteomes" id="UP000275012"/>
    </source>
</evidence>
<dbReference type="SUPFAM" id="SSF53756">
    <property type="entry name" value="UDP-Glycosyltransferase/glycogen phosphorylase"/>
    <property type="match status" value="1"/>
</dbReference>
<dbReference type="PANTHER" id="PTHR45947">
    <property type="entry name" value="SULFOQUINOVOSYL TRANSFERASE SQD2"/>
    <property type="match status" value="1"/>
</dbReference>
<dbReference type="Proteomes" id="UP000275012">
    <property type="component" value="Unassembled WGS sequence"/>
</dbReference>
<evidence type="ECO:0000313" key="3">
    <source>
        <dbReference type="EMBL" id="RMH94171.1"/>
    </source>
</evidence>
<dbReference type="Pfam" id="PF00534">
    <property type="entry name" value="Glycos_transf_1"/>
    <property type="match status" value="1"/>
</dbReference>
<dbReference type="GO" id="GO:0016758">
    <property type="term" value="F:hexosyltransferase activity"/>
    <property type="evidence" value="ECO:0007669"/>
    <property type="project" value="TreeGrafter"/>
</dbReference>
<gene>
    <name evidence="3" type="ORF">EBB59_03150</name>
</gene>
<dbReference type="PANTHER" id="PTHR45947:SF3">
    <property type="entry name" value="SULFOQUINOVOSYL TRANSFERASE SQD2"/>
    <property type="match status" value="1"/>
</dbReference>
<dbReference type="AlphaFoldDB" id="A0A3M2HWR6"/>
<dbReference type="CDD" id="cd03801">
    <property type="entry name" value="GT4_PimA-like"/>
    <property type="match status" value="1"/>
</dbReference>
<dbReference type="Pfam" id="PF13439">
    <property type="entry name" value="Glyco_transf_4"/>
    <property type="match status" value="1"/>
</dbReference>
<feature type="domain" description="Glycosyltransferase subfamily 4-like N-terminal" evidence="2">
    <location>
        <begin position="14"/>
        <end position="163"/>
    </location>
</feature>
<evidence type="ECO:0000259" key="1">
    <source>
        <dbReference type="Pfam" id="PF00534"/>
    </source>
</evidence>
<name>A0A3M2HWR6_9GAMM</name>
<protein>
    <submittedName>
        <fullName evidence="3">Glycosyltransferase family 1 protein</fullName>
    </submittedName>
</protein>